<evidence type="ECO:0000256" key="6">
    <source>
        <dbReference type="ARBA" id="ARBA00023128"/>
    </source>
</evidence>
<organism evidence="9 10">
    <name type="scientific">Cercophora newfieldiana</name>
    <dbReference type="NCBI Taxonomy" id="92897"/>
    <lineage>
        <taxon>Eukaryota</taxon>
        <taxon>Fungi</taxon>
        <taxon>Dikarya</taxon>
        <taxon>Ascomycota</taxon>
        <taxon>Pezizomycotina</taxon>
        <taxon>Sordariomycetes</taxon>
        <taxon>Sordariomycetidae</taxon>
        <taxon>Sordariales</taxon>
        <taxon>Lasiosphaeriaceae</taxon>
        <taxon>Cercophora</taxon>
    </lineage>
</organism>
<feature type="compositionally biased region" description="Basic and acidic residues" evidence="8">
    <location>
        <begin position="82"/>
        <end position="92"/>
    </location>
</feature>
<evidence type="ECO:0000313" key="10">
    <source>
        <dbReference type="Proteomes" id="UP001174936"/>
    </source>
</evidence>
<feature type="compositionally biased region" description="Low complexity" evidence="8">
    <location>
        <begin position="39"/>
        <end position="54"/>
    </location>
</feature>
<accession>A0AA39YRW1</accession>
<comment type="function">
    <text evidence="7">Mitochondrial ribosome (mitoribosome) assembly factor. Binds at the interface of the head and body domains of the mitochondrial small ribosomal subunit (mt-SSU), occluding the mRNA channel and preventing compaction of the head domain towards the body. Probable inactive methyltransferase: retains the characteristic folding and ability to bind S-adenosyl-L-methionine, but it probably lost its methyltransferase activity.</text>
</comment>
<dbReference type="GO" id="GO:0006412">
    <property type="term" value="P:translation"/>
    <property type="evidence" value="ECO:0007669"/>
    <property type="project" value="InterPro"/>
</dbReference>
<evidence type="ECO:0000256" key="1">
    <source>
        <dbReference type="ARBA" id="ARBA00004173"/>
    </source>
</evidence>
<evidence type="ECO:0000256" key="8">
    <source>
        <dbReference type="SAM" id="MobiDB-lite"/>
    </source>
</evidence>
<feature type="region of interest" description="Disordered" evidence="8">
    <location>
        <begin position="33"/>
        <end position="92"/>
    </location>
</feature>
<comment type="caution">
    <text evidence="9">The sequence shown here is derived from an EMBL/GenBank/DDBJ whole genome shotgun (WGS) entry which is preliminary data.</text>
</comment>
<evidence type="ECO:0000256" key="3">
    <source>
        <dbReference type="ARBA" id="ARBA00022946"/>
    </source>
</evidence>
<proteinExistence type="predicted"/>
<name>A0AA39YRW1_9PEZI</name>
<dbReference type="GO" id="GO:0051536">
    <property type="term" value="F:iron-sulfur cluster binding"/>
    <property type="evidence" value="ECO:0007669"/>
    <property type="project" value="UniProtKB-KW"/>
</dbReference>
<keyword evidence="4" id="KW-0408">Iron</keyword>
<evidence type="ECO:0000313" key="9">
    <source>
        <dbReference type="EMBL" id="KAK0656280.1"/>
    </source>
</evidence>
<evidence type="ECO:0000256" key="2">
    <source>
        <dbReference type="ARBA" id="ARBA00022723"/>
    </source>
</evidence>
<dbReference type="InterPro" id="IPR015324">
    <property type="entry name" value="Ribosomal_Rsm22-like"/>
</dbReference>
<dbReference type="Pfam" id="PF09243">
    <property type="entry name" value="Rsm22"/>
    <property type="match status" value="1"/>
</dbReference>
<dbReference type="InterPro" id="IPR029063">
    <property type="entry name" value="SAM-dependent_MTases_sf"/>
</dbReference>
<keyword evidence="6" id="KW-0496">Mitochondrion</keyword>
<dbReference type="GO" id="GO:0005763">
    <property type="term" value="C:mitochondrial small ribosomal subunit"/>
    <property type="evidence" value="ECO:0007669"/>
    <property type="project" value="TreeGrafter"/>
</dbReference>
<dbReference type="GO" id="GO:0003735">
    <property type="term" value="F:structural constituent of ribosome"/>
    <property type="evidence" value="ECO:0007669"/>
    <property type="project" value="TreeGrafter"/>
</dbReference>
<feature type="compositionally biased region" description="Basic and acidic residues" evidence="8">
    <location>
        <begin position="235"/>
        <end position="247"/>
    </location>
</feature>
<evidence type="ECO:0000256" key="5">
    <source>
        <dbReference type="ARBA" id="ARBA00023014"/>
    </source>
</evidence>
<dbReference type="GO" id="GO:0046872">
    <property type="term" value="F:metal ion binding"/>
    <property type="evidence" value="ECO:0007669"/>
    <property type="project" value="UniProtKB-KW"/>
</dbReference>
<comment type="subcellular location">
    <subcellularLocation>
        <location evidence="1">Mitochondrion</location>
    </subcellularLocation>
</comment>
<dbReference type="PANTHER" id="PTHR13184">
    <property type="entry name" value="37S RIBOSOMAL PROTEIN S22"/>
    <property type="match status" value="1"/>
</dbReference>
<feature type="region of interest" description="Disordered" evidence="8">
    <location>
        <begin position="229"/>
        <end position="276"/>
    </location>
</feature>
<keyword evidence="10" id="KW-1185">Reference proteome</keyword>
<keyword evidence="3" id="KW-0809">Transit peptide</keyword>
<protein>
    <submittedName>
        <fullName evidence="9">Mitochondrial small ribosomal subunit Rsm22-domain-containing protein</fullName>
    </submittedName>
</protein>
<evidence type="ECO:0000256" key="7">
    <source>
        <dbReference type="ARBA" id="ARBA00045681"/>
    </source>
</evidence>
<dbReference type="AlphaFoldDB" id="A0AA39YRW1"/>
<sequence>MISASKLQNRCPGCRAQLLSFYDALLAPRTQASPHSFLRSSPPATTALSTTRSPRPSPIRQFSTSSRLFQEPVDTSPVPTPRNKETELKAEDSETIVRQARQTFGQTLPEGYLSDEEYNLYVRLYGPPLRETQPEDVGIPYRGESGDVVGSTSRYSLLRETEHGDLEEVEHTIAIEAEVPREEISEGEPDLEALPPLTDAQVDYLNMTANNQREYDALVKLQRDFESASLQPLEQAEREDTSERTEVEQDEEIDTDEYEREPDTELSEWDEPTAPRMHPNTSIGKFGPETSTVFLPKVALVEPIAALLKRADISHVQEAAERIFGGKGLPHSPSTPPMKGTVLPQTGVQLAVDQHKMSEIEADVYLATVIPGVYASVMSTLVEVRKRLGADWIRGLLDRDGGKGPRVLDVGGGGAGLAAWQEILQAEWDVLREKGEVTAREPPGKKTVIVGSDHLRHRISRFLHNTTFLPRLPDYLHSVEGAERQLDSSGAAPRRKAFDIIIASHQLMGMEKDYRREAWLNNLWAMLEPQGGVLIVLEKGHPRGFEAVANVRMRLLDEFIVPPRPEDPQDEITASSEHKREKEPGMIIAPCTNHTTCPLYKAPGLSPGRKDLCHFGQRFIRPPFLQRILDAGHRNHEDIKFSYLAVRRGTHPSGAGTKAFLQGKEAADRAFAGYEDLAKRPPNPLSLPRNIRPPLKRHGHITFEMCTPAGAVERWVVPKSFSKQAYRDARKTQWGDLWALGAKTRTHSNVRLGRAGEDSTLKNPADGGVRSRLAMGGGKKKLKMVDVLVDPSRGVIGAQERRSRHQAPERRTKGGKNVKFSDLMEEADMMAEEEDGREDREFLQGR</sequence>
<dbReference type="Proteomes" id="UP001174936">
    <property type="component" value="Unassembled WGS sequence"/>
</dbReference>
<keyword evidence="5" id="KW-0411">Iron-sulfur</keyword>
<evidence type="ECO:0000256" key="4">
    <source>
        <dbReference type="ARBA" id="ARBA00023004"/>
    </source>
</evidence>
<dbReference type="SUPFAM" id="SSF53335">
    <property type="entry name" value="S-adenosyl-L-methionine-dependent methyltransferases"/>
    <property type="match status" value="1"/>
</dbReference>
<feature type="compositionally biased region" description="Acidic residues" evidence="8">
    <location>
        <begin position="248"/>
        <end position="271"/>
    </location>
</feature>
<dbReference type="PANTHER" id="PTHR13184:SF5">
    <property type="entry name" value="METHYLTRANSFERASE-LIKE PROTEIN 17, MITOCHONDRIAL"/>
    <property type="match status" value="1"/>
</dbReference>
<gene>
    <name evidence="9" type="ORF">B0T16DRAFT_398991</name>
</gene>
<dbReference type="EMBL" id="JAULSV010000001">
    <property type="protein sequence ID" value="KAK0656280.1"/>
    <property type="molecule type" value="Genomic_DNA"/>
</dbReference>
<feature type="region of interest" description="Disordered" evidence="8">
    <location>
        <begin position="562"/>
        <end position="581"/>
    </location>
</feature>
<feature type="region of interest" description="Disordered" evidence="8">
    <location>
        <begin position="796"/>
        <end position="824"/>
    </location>
</feature>
<dbReference type="InterPro" id="IPR052571">
    <property type="entry name" value="Mt_RNA_Methyltransferase"/>
</dbReference>
<keyword evidence="2" id="KW-0479">Metal-binding</keyword>
<dbReference type="GO" id="GO:0008168">
    <property type="term" value="F:methyltransferase activity"/>
    <property type="evidence" value="ECO:0007669"/>
    <property type="project" value="InterPro"/>
</dbReference>
<reference evidence="9" key="1">
    <citation type="submission" date="2023-06" db="EMBL/GenBank/DDBJ databases">
        <title>Genome-scale phylogeny and comparative genomics of the fungal order Sordariales.</title>
        <authorList>
            <consortium name="Lawrence Berkeley National Laboratory"/>
            <person name="Hensen N."/>
            <person name="Bonometti L."/>
            <person name="Westerberg I."/>
            <person name="Brannstrom I.O."/>
            <person name="Guillou S."/>
            <person name="Cros-Aarteil S."/>
            <person name="Calhoun S."/>
            <person name="Haridas S."/>
            <person name="Kuo A."/>
            <person name="Mondo S."/>
            <person name="Pangilinan J."/>
            <person name="Riley R."/>
            <person name="Labutti K."/>
            <person name="Andreopoulos B."/>
            <person name="Lipzen A."/>
            <person name="Chen C."/>
            <person name="Yanf M."/>
            <person name="Daum C."/>
            <person name="Ng V."/>
            <person name="Clum A."/>
            <person name="Steindorff A."/>
            <person name="Ohm R."/>
            <person name="Martin F."/>
            <person name="Silar P."/>
            <person name="Natvig D."/>
            <person name="Lalanne C."/>
            <person name="Gautier V."/>
            <person name="Ament-Velasquez S.L."/>
            <person name="Kruys A."/>
            <person name="Hutchinson M.I."/>
            <person name="Powell A.J."/>
            <person name="Barry K."/>
            <person name="Miller A.N."/>
            <person name="Grigoriev I.V."/>
            <person name="Debuchy R."/>
            <person name="Gladieux P."/>
            <person name="Thoren M.H."/>
            <person name="Johannesson H."/>
        </authorList>
    </citation>
    <scope>NUCLEOTIDE SEQUENCE</scope>
    <source>
        <strain evidence="9">SMH2532-1</strain>
    </source>
</reference>